<dbReference type="PANTHER" id="PTHR42791">
    <property type="entry name" value="GNAT FAMILY ACETYLTRANSFERASE"/>
    <property type="match status" value="1"/>
</dbReference>
<keyword evidence="3" id="KW-1185">Reference proteome</keyword>
<evidence type="ECO:0000313" key="2">
    <source>
        <dbReference type="EMBL" id="TKA81991.1"/>
    </source>
</evidence>
<reference evidence="2 3" key="1">
    <citation type="submission" date="2017-03" db="EMBL/GenBank/DDBJ databases">
        <title>Genomes of endolithic fungi from Antarctica.</title>
        <authorList>
            <person name="Coleine C."/>
            <person name="Masonjones S."/>
            <person name="Stajich J.E."/>
        </authorList>
    </citation>
    <scope>NUCLEOTIDE SEQUENCE [LARGE SCALE GENOMIC DNA]</scope>
    <source>
        <strain evidence="2 3">CCFEE 5184</strain>
    </source>
</reference>
<evidence type="ECO:0000256" key="1">
    <source>
        <dbReference type="SAM" id="MobiDB-lite"/>
    </source>
</evidence>
<dbReference type="InterPro" id="IPR052523">
    <property type="entry name" value="Trichothecene_AcTrans"/>
</dbReference>
<dbReference type="Gene3D" id="3.40.630.30">
    <property type="match status" value="1"/>
</dbReference>
<name>A0A4U0XZ23_9PEZI</name>
<dbReference type="CDD" id="cd04301">
    <property type="entry name" value="NAT_SF"/>
    <property type="match status" value="1"/>
</dbReference>
<feature type="region of interest" description="Disordered" evidence="1">
    <location>
        <begin position="177"/>
        <end position="203"/>
    </location>
</feature>
<sequence>MKAVVDLQYRCFPPAIRKLFMGCSSPLQPGELIRYTDSVMQRMREDPHDIWIGVKDSQTGRLIAGSNWKVHMNGDAGNRQADEAPSWLEGEELEKSKRVIGKMFEMRQKAMPGPFIYLHICFTDQHYRRRGAGGMMLQWGCELADQLWIPGYIEASVAGNFLYKTFGFQDHEQMDSDIGEEGVSMKRDARSKPVEGGKAAPPT</sequence>
<accession>A0A4U0XZ23</accession>
<dbReference type="STRING" id="329884.A0A4U0XZ23"/>
<organism evidence="2 3">
    <name type="scientific">Friedmanniomyces simplex</name>
    <dbReference type="NCBI Taxonomy" id="329884"/>
    <lineage>
        <taxon>Eukaryota</taxon>
        <taxon>Fungi</taxon>
        <taxon>Dikarya</taxon>
        <taxon>Ascomycota</taxon>
        <taxon>Pezizomycotina</taxon>
        <taxon>Dothideomycetes</taxon>
        <taxon>Dothideomycetidae</taxon>
        <taxon>Mycosphaerellales</taxon>
        <taxon>Teratosphaeriaceae</taxon>
        <taxon>Friedmanniomyces</taxon>
    </lineage>
</organism>
<dbReference type="Proteomes" id="UP000309340">
    <property type="component" value="Unassembled WGS sequence"/>
</dbReference>
<feature type="compositionally biased region" description="Basic and acidic residues" evidence="1">
    <location>
        <begin position="183"/>
        <end position="195"/>
    </location>
</feature>
<dbReference type="EMBL" id="NAJQ01000042">
    <property type="protein sequence ID" value="TKA81991.1"/>
    <property type="molecule type" value="Genomic_DNA"/>
</dbReference>
<dbReference type="AlphaFoldDB" id="A0A4U0XZ23"/>
<gene>
    <name evidence="2" type="ORF">B0A55_01745</name>
</gene>
<dbReference type="SUPFAM" id="SSF55729">
    <property type="entry name" value="Acyl-CoA N-acyltransferases (Nat)"/>
    <property type="match status" value="1"/>
</dbReference>
<comment type="caution">
    <text evidence="2">The sequence shown here is derived from an EMBL/GenBank/DDBJ whole genome shotgun (WGS) entry which is preliminary data.</text>
</comment>
<proteinExistence type="predicted"/>
<protein>
    <recommendedName>
        <fullName evidence="4">N-acetyltransferase domain-containing protein</fullName>
    </recommendedName>
</protein>
<evidence type="ECO:0008006" key="4">
    <source>
        <dbReference type="Google" id="ProtNLM"/>
    </source>
</evidence>
<dbReference type="InterPro" id="IPR016181">
    <property type="entry name" value="Acyl_CoA_acyltransferase"/>
</dbReference>
<dbReference type="OrthoDB" id="2115692at2759"/>
<evidence type="ECO:0000313" key="3">
    <source>
        <dbReference type="Proteomes" id="UP000309340"/>
    </source>
</evidence>
<dbReference type="PANTHER" id="PTHR42791:SF14">
    <property type="entry name" value="N-ACETYLTRANSFERASE DOMAIN-CONTAINING PROTEIN"/>
    <property type="match status" value="1"/>
</dbReference>